<gene>
    <name evidence="2" type="ORF">DPMN_166309</name>
</gene>
<name>A0A9D4EYL5_DREPO</name>
<evidence type="ECO:0000313" key="3">
    <source>
        <dbReference type="Proteomes" id="UP000828390"/>
    </source>
</evidence>
<feature type="compositionally biased region" description="Basic and acidic residues" evidence="1">
    <location>
        <begin position="1"/>
        <end position="11"/>
    </location>
</feature>
<sequence length="87" mass="9739">MAVDARCENTKRKSKVTMRQHEITMRKRDLETANPSRKKALANSVDPDETPRDAATKAMNPKGPCPRRISVITKLVLKITAVEGPLR</sequence>
<organism evidence="2 3">
    <name type="scientific">Dreissena polymorpha</name>
    <name type="common">Zebra mussel</name>
    <name type="synonym">Mytilus polymorpha</name>
    <dbReference type="NCBI Taxonomy" id="45954"/>
    <lineage>
        <taxon>Eukaryota</taxon>
        <taxon>Metazoa</taxon>
        <taxon>Spiralia</taxon>
        <taxon>Lophotrochozoa</taxon>
        <taxon>Mollusca</taxon>
        <taxon>Bivalvia</taxon>
        <taxon>Autobranchia</taxon>
        <taxon>Heteroconchia</taxon>
        <taxon>Euheterodonta</taxon>
        <taxon>Imparidentia</taxon>
        <taxon>Neoheterodontei</taxon>
        <taxon>Myida</taxon>
        <taxon>Dreissenoidea</taxon>
        <taxon>Dreissenidae</taxon>
        <taxon>Dreissena</taxon>
    </lineage>
</organism>
<dbReference type="AlphaFoldDB" id="A0A9D4EYL5"/>
<proteinExistence type="predicted"/>
<reference evidence="2" key="2">
    <citation type="submission" date="2020-11" db="EMBL/GenBank/DDBJ databases">
        <authorList>
            <person name="McCartney M.A."/>
            <person name="Auch B."/>
            <person name="Kono T."/>
            <person name="Mallez S."/>
            <person name="Becker A."/>
            <person name="Gohl D.M."/>
            <person name="Silverstein K.A.T."/>
            <person name="Koren S."/>
            <person name="Bechman K.B."/>
            <person name="Herman A."/>
            <person name="Abrahante J.E."/>
            <person name="Garbe J."/>
        </authorList>
    </citation>
    <scope>NUCLEOTIDE SEQUENCE</scope>
    <source>
        <strain evidence="2">Duluth1</strain>
        <tissue evidence="2">Whole animal</tissue>
    </source>
</reference>
<feature type="compositionally biased region" description="Basic and acidic residues" evidence="1">
    <location>
        <begin position="19"/>
        <end position="31"/>
    </location>
</feature>
<keyword evidence="3" id="KW-1185">Reference proteome</keyword>
<dbReference type="EMBL" id="JAIWYP010000008">
    <property type="protein sequence ID" value="KAH3788176.1"/>
    <property type="molecule type" value="Genomic_DNA"/>
</dbReference>
<feature type="region of interest" description="Disordered" evidence="1">
    <location>
        <begin position="1"/>
        <end position="65"/>
    </location>
</feature>
<evidence type="ECO:0000313" key="2">
    <source>
        <dbReference type="EMBL" id="KAH3788176.1"/>
    </source>
</evidence>
<accession>A0A9D4EYL5</accession>
<evidence type="ECO:0000256" key="1">
    <source>
        <dbReference type="SAM" id="MobiDB-lite"/>
    </source>
</evidence>
<protein>
    <submittedName>
        <fullName evidence="2">Uncharacterized protein</fullName>
    </submittedName>
</protein>
<dbReference type="Proteomes" id="UP000828390">
    <property type="component" value="Unassembled WGS sequence"/>
</dbReference>
<reference evidence="2" key="1">
    <citation type="journal article" date="2019" name="bioRxiv">
        <title>The Genome of the Zebra Mussel, Dreissena polymorpha: A Resource for Invasive Species Research.</title>
        <authorList>
            <person name="McCartney M.A."/>
            <person name="Auch B."/>
            <person name="Kono T."/>
            <person name="Mallez S."/>
            <person name="Zhang Y."/>
            <person name="Obille A."/>
            <person name="Becker A."/>
            <person name="Abrahante J.E."/>
            <person name="Garbe J."/>
            <person name="Badalamenti J.P."/>
            <person name="Herman A."/>
            <person name="Mangelson H."/>
            <person name="Liachko I."/>
            <person name="Sullivan S."/>
            <person name="Sone E.D."/>
            <person name="Koren S."/>
            <person name="Silverstein K.A.T."/>
            <person name="Beckman K.B."/>
            <person name="Gohl D.M."/>
        </authorList>
    </citation>
    <scope>NUCLEOTIDE SEQUENCE</scope>
    <source>
        <strain evidence="2">Duluth1</strain>
        <tissue evidence="2">Whole animal</tissue>
    </source>
</reference>
<comment type="caution">
    <text evidence="2">The sequence shown here is derived from an EMBL/GenBank/DDBJ whole genome shotgun (WGS) entry which is preliminary data.</text>
</comment>